<proteinExistence type="predicted"/>
<accession>A0A9X2D4Q9</accession>
<dbReference type="AlphaFoldDB" id="A0A9X2D4Q9"/>
<sequence length="87" mass="9415">MNAHDRTTEKASALARTFTHLAFGLEDERSPQQLQSLAQVLARQALELADLLEAEHALSGRPAGAGEPYLPMSPGDTVPPEWLPPLD</sequence>
<organism evidence="2 3">
    <name type="scientific">Nocardioides bruguierae</name>
    <dbReference type="NCBI Taxonomy" id="2945102"/>
    <lineage>
        <taxon>Bacteria</taxon>
        <taxon>Bacillati</taxon>
        <taxon>Actinomycetota</taxon>
        <taxon>Actinomycetes</taxon>
        <taxon>Propionibacteriales</taxon>
        <taxon>Nocardioidaceae</taxon>
        <taxon>Nocardioides</taxon>
    </lineage>
</organism>
<evidence type="ECO:0000313" key="2">
    <source>
        <dbReference type="EMBL" id="MCM0619126.1"/>
    </source>
</evidence>
<evidence type="ECO:0000313" key="3">
    <source>
        <dbReference type="Proteomes" id="UP001139485"/>
    </source>
</evidence>
<dbReference type="EMBL" id="JAMOIL010000001">
    <property type="protein sequence ID" value="MCM0619126.1"/>
    <property type="molecule type" value="Genomic_DNA"/>
</dbReference>
<evidence type="ECO:0000256" key="1">
    <source>
        <dbReference type="SAM" id="MobiDB-lite"/>
    </source>
</evidence>
<name>A0A9X2D4Q9_9ACTN</name>
<protein>
    <submittedName>
        <fullName evidence="2">Uncharacterized protein</fullName>
    </submittedName>
</protein>
<comment type="caution">
    <text evidence="2">The sequence shown here is derived from an EMBL/GenBank/DDBJ whole genome shotgun (WGS) entry which is preliminary data.</text>
</comment>
<dbReference type="Proteomes" id="UP001139485">
    <property type="component" value="Unassembled WGS sequence"/>
</dbReference>
<dbReference type="RefSeq" id="WP_250054636.1">
    <property type="nucleotide sequence ID" value="NZ_JAMJPH010000020.1"/>
</dbReference>
<keyword evidence="3" id="KW-1185">Reference proteome</keyword>
<reference evidence="2" key="1">
    <citation type="submission" date="2022-05" db="EMBL/GenBank/DDBJ databases">
        <authorList>
            <person name="Tuo L."/>
        </authorList>
    </citation>
    <scope>NUCLEOTIDE SEQUENCE</scope>
    <source>
        <strain evidence="2">BSK12Z-4</strain>
    </source>
</reference>
<gene>
    <name evidence="2" type="ORF">M8330_02305</name>
</gene>
<feature type="region of interest" description="Disordered" evidence="1">
    <location>
        <begin position="59"/>
        <end position="87"/>
    </location>
</feature>